<evidence type="ECO:0000313" key="12">
    <source>
        <dbReference type="EMBL" id="TSE18877.1"/>
    </source>
</evidence>
<dbReference type="GO" id="GO:0005886">
    <property type="term" value="C:plasma membrane"/>
    <property type="evidence" value="ECO:0007669"/>
    <property type="project" value="UniProtKB-SubCell"/>
</dbReference>
<keyword evidence="7 9" id="KW-1133">Transmembrane helix</keyword>
<comment type="function">
    <text evidence="9 10">This protein specifically catalyzes the removal of signal peptides from prolipoproteins.</text>
</comment>
<keyword evidence="4 9" id="KW-0812">Transmembrane</keyword>
<comment type="caution">
    <text evidence="12">The sequence shown here is derived from an EMBL/GenBank/DDBJ whole genome shotgun (WGS) entry which is preliminary data.</text>
</comment>
<evidence type="ECO:0000256" key="4">
    <source>
        <dbReference type="ARBA" id="ARBA00022692"/>
    </source>
</evidence>
<evidence type="ECO:0000256" key="7">
    <source>
        <dbReference type="ARBA" id="ARBA00022989"/>
    </source>
</evidence>
<evidence type="ECO:0000256" key="10">
    <source>
        <dbReference type="RuleBase" id="RU000594"/>
    </source>
</evidence>
<comment type="similarity">
    <text evidence="1 9 11">Belongs to the peptidase A8 family.</text>
</comment>
<evidence type="ECO:0000256" key="6">
    <source>
        <dbReference type="ARBA" id="ARBA00022801"/>
    </source>
</evidence>
<dbReference type="Proteomes" id="UP000315736">
    <property type="component" value="Unassembled WGS sequence"/>
</dbReference>
<reference evidence="12 13" key="1">
    <citation type="submission" date="2019-07" db="EMBL/GenBank/DDBJ databases">
        <title>Tepidimonas alkaliphilus YIM 72238 draft genome.</title>
        <authorList>
            <person name="Da Costa M.S."/>
            <person name="Froufe H.J.C."/>
            <person name="Egas C."/>
            <person name="Albuquerque L."/>
        </authorList>
    </citation>
    <scope>NUCLEOTIDE SEQUENCE [LARGE SCALE GENOMIC DNA]</scope>
    <source>
        <strain evidence="12 13">YIM 72238</strain>
    </source>
</reference>
<dbReference type="AlphaFoldDB" id="A0A554W5M0"/>
<keyword evidence="13" id="KW-1185">Reference proteome</keyword>
<evidence type="ECO:0000256" key="5">
    <source>
        <dbReference type="ARBA" id="ARBA00022750"/>
    </source>
</evidence>
<comment type="catalytic activity">
    <reaction evidence="9 10">
        <text>Release of signal peptides from bacterial membrane prolipoproteins. Hydrolyzes -Xaa-Yaa-Zaa-|-(S,diacylglyceryl)Cys-, in which Xaa is hydrophobic (preferably Leu), and Yaa (Ala or Ser) and Zaa (Gly or Ala) have small, neutral side chains.</text>
        <dbReference type="EC" id="3.4.23.36"/>
    </reaction>
</comment>
<dbReference type="GO" id="GO:0006508">
    <property type="term" value="P:proteolysis"/>
    <property type="evidence" value="ECO:0007669"/>
    <property type="project" value="UniProtKB-KW"/>
</dbReference>
<keyword evidence="5 9" id="KW-0064">Aspartyl protease</keyword>
<dbReference type="Pfam" id="PF01252">
    <property type="entry name" value="Peptidase_A8"/>
    <property type="match status" value="1"/>
</dbReference>
<accession>A0A554W5M0</accession>
<dbReference type="PANTHER" id="PTHR33695:SF1">
    <property type="entry name" value="LIPOPROTEIN SIGNAL PEPTIDASE"/>
    <property type="match status" value="1"/>
</dbReference>
<proteinExistence type="inferred from homology"/>
<dbReference type="HAMAP" id="MF_00161">
    <property type="entry name" value="LspA"/>
    <property type="match status" value="1"/>
</dbReference>
<evidence type="ECO:0000256" key="1">
    <source>
        <dbReference type="ARBA" id="ARBA00006139"/>
    </source>
</evidence>
<comment type="subcellular location">
    <subcellularLocation>
        <location evidence="9">Cell membrane</location>
        <topology evidence="9">Multi-pass membrane protein</topology>
    </subcellularLocation>
</comment>
<feature type="active site" evidence="9">
    <location>
        <position position="122"/>
    </location>
</feature>
<dbReference type="EC" id="3.4.23.36" evidence="9"/>
<gene>
    <name evidence="9 12" type="primary">lspA</name>
    <name evidence="12" type="ORF">Talka_01907</name>
</gene>
<protein>
    <recommendedName>
        <fullName evidence="9">Lipoprotein signal peptidase</fullName>
        <ecNumber evidence="9">3.4.23.36</ecNumber>
    </recommendedName>
    <alternativeName>
        <fullName evidence="9">Prolipoprotein signal peptidase</fullName>
    </alternativeName>
    <alternativeName>
        <fullName evidence="9">Signal peptidase II</fullName>
        <shortName evidence="9">SPase II</shortName>
    </alternativeName>
</protein>
<evidence type="ECO:0000256" key="3">
    <source>
        <dbReference type="ARBA" id="ARBA00022670"/>
    </source>
</evidence>
<feature type="active site" evidence="9">
    <location>
        <position position="147"/>
    </location>
</feature>
<evidence type="ECO:0000256" key="9">
    <source>
        <dbReference type="HAMAP-Rule" id="MF_00161"/>
    </source>
</evidence>
<dbReference type="InterPro" id="IPR001872">
    <property type="entry name" value="Peptidase_A8"/>
</dbReference>
<sequence length="169" mass="18439">MAKASSRGMLVWLGLAAAIVLLDQATKALIVALFRHGEVLPVTGFFNLVRVHNPGAAFSFLAGAGGWQRWLFLGIGLAAIAFILWLLRAHHQQRLFAFSLACLLGGALGNVIDRALHGYVVDMFDFHHRWLAPLFAGGHYPAFNVADVAITTGAVGLIIDEIRRVRRSR</sequence>
<feature type="transmembrane region" description="Helical" evidence="9">
    <location>
        <begin position="70"/>
        <end position="88"/>
    </location>
</feature>
<keyword evidence="2 9" id="KW-1003">Cell membrane</keyword>
<evidence type="ECO:0000313" key="13">
    <source>
        <dbReference type="Proteomes" id="UP000315736"/>
    </source>
</evidence>
<dbReference type="RefSeq" id="WP_143891072.1">
    <property type="nucleotide sequence ID" value="NZ_VJNB01000010.1"/>
</dbReference>
<evidence type="ECO:0000256" key="11">
    <source>
        <dbReference type="RuleBase" id="RU004181"/>
    </source>
</evidence>
<dbReference type="EMBL" id="VJNB01000010">
    <property type="protein sequence ID" value="TSE18877.1"/>
    <property type="molecule type" value="Genomic_DNA"/>
</dbReference>
<dbReference type="NCBIfam" id="TIGR00077">
    <property type="entry name" value="lspA"/>
    <property type="match status" value="1"/>
</dbReference>
<dbReference type="UniPathway" id="UPA00665"/>
<feature type="transmembrane region" description="Helical" evidence="9">
    <location>
        <begin position="140"/>
        <end position="159"/>
    </location>
</feature>
<keyword evidence="8 9" id="KW-0472">Membrane</keyword>
<organism evidence="12 13">
    <name type="scientific">Tepidimonas alkaliphilus</name>
    <dbReference type="NCBI Taxonomy" id="2588942"/>
    <lineage>
        <taxon>Bacteria</taxon>
        <taxon>Pseudomonadati</taxon>
        <taxon>Pseudomonadota</taxon>
        <taxon>Betaproteobacteria</taxon>
        <taxon>Burkholderiales</taxon>
        <taxon>Tepidimonas</taxon>
    </lineage>
</organism>
<keyword evidence="6 9" id="KW-0378">Hydrolase</keyword>
<dbReference type="OrthoDB" id="9810259at2"/>
<feature type="transmembrane region" description="Helical" evidence="9">
    <location>
        <begin position="95"/>
        <end position="120"/>
    </location>
</feature>
<evidence type="ECO:0000256" key="8">
    <source>
        <dbReference type="ARBA" id="ARBA00023136"/>
    </source>
</evidence>
<dbReference type="GO" id="GO:0004190">
    <property type="term" value="F:aspartic-type endopeptidase activity"/>
    <property type="evidence" value="ECO:0007669"/>
    <property type="project" value="UniProtKB-UniRule"/>
</dbReference>
<comment type="caution">
    <text evidence="9">Lacks conserved residue(s) required for the propagation of feature annotation.</text>
</comment>
<comment type="pathway">
    <text evidence="9">Protein modification; lipoprotein biosynthesis (signal peptide cleavage).</text>
</comment>
<name>A0A554W5M0_9BURK</name>
<dbReference type="PRINTS" id="PR00781">
    <property type="entry name" value="LIPOSIGPTASE"/>
</dbReference>
<keyword evidence="3 9" id="KW-0645">Protease</keyword>
<evidence type="ECO:0000256" key="2">
    <source>
        <dbReference type="ARBA" id="ARBA00022475"/>
    </source>
</evidence>
<keyword evidence="12" id="KW-0449">Lipoprotein</keyword>
<dbReference type="PROSITE" id="PS00855">
    <property type="entry name" value="SPASE_II"/>
    <property type="match status" value="1"/>
</dbReference>
<dbReference type="PANTHER" id="PTHR33695">
    <property type="entry name" value="LIPOPROTEIN SIGNAL PEPTIDASE"/>
    <property type="match status" value="1"/>
</dbReference>